<accession>A0A5D2NWP6</accession>
<organism evidence="2 3">
    <name type="scientific">Gossypium tomentosum</name>
    <name type="common">Hawaiian cotton</name>
    <name type="synonym">Gossypium sandvicense</name>
    <dbReference type="NCBI Taxonomy" id="34277"/>
    <lineage>
        <taxon>Eukaryota</taxon>
        <taxon>Viridiplantae</taxon>
        <taxon>Streptophyta</taxon>
        <taxon>Embryophyta</taxon>
        <taxon>Tracheophyta</taxon>
        <taxon>Spermatophyta</taxon>
        <taxon>Magnoliopsida</taxon>
        <taxon>eudicotyledons</taxon>
        <taxon>Gunneridae</taxon>
        <taxon>Pentapetalae</taxon>
        <taxon>rosids</taxon>
        <taxon>malvids</taxon>
        <taxon>Malvales</taxon>
        <taxon>Malvaceae</taxon>
        <taxon>Malvoideae</taxon>
        <taxon>Gossypium</taxon>
    </lineage>
</organism>
<keyword evidence="3" id="KW-1185">Reference proteome</keyword>
<sequence length="334" mass="37691">MSSDEEYYIILHVGGHFVEDPYVRYVGGEVIRLKEDPDKISFFELCKIVKIGLGLNTVFLIYFHEPGTAGLQNNLKVIYDDTSTIAMLDFWVKFKKVDIYVEHEVGNLIIVDEMFLLTAEEGDVEEVESDGECDLEKVESVGEGDVGGVQADGEGASATVIEISLKSTIGKDNDSEVVADEYVGDFVTLDRVDNVADEYVCDFTTSHGVDNVAVASNGEKEYGNETEIWDSDEHGSLVGFDEDEKHEDGERKRSKFPLYSDKRQLKFIKNELERVVVRCIASPNCSWRIRVSYNPVAKCFQIKTIIKMVVQRVIANSLPHFKRYYVCFDALKRG</sequence>
<dbReference type="EMBL" id="CM017619">
    <property type="protein sequence ID" value="TYI06760.1"/>
    <property type="molecule type" value="Genomic_DNA"/>
</dbReference>
<dbReference type="Pfam" id="PF26130">
    <property type="entry name" value="PB1-like"/>
    <property type="match status" value="1"/>
</dbReference>
<evidence type="ECO:0000313" key="2">
    <source>
        <dbReference type="EMBL" id="TYI06760.1"/>
    </source>
</evidence>
<protein>
    <recommendedName>
        <fullName evidence="1">PB1-like domain-containing protein</fullName>
    </recommendedName>
</protein>
<feature type="domain" description="PB1-like" evidence="1">
    <location>
        <begin position="4"/>
        <end position="103"/>
    </location>
</feature>
<name>A0A5D2NWP6_GOSTO</name>
<reference evidence="2 3" key="1">
    <citation type="submission" date="2019-07" db="EMBL/GenBank/DDBJ databases">
        <title>WGS assembly of Gossypium tomentosum.</title>
        <authorList>
            <person name="Chen Z.J."/>
            <person name="Sreedasyam A."/>
            <person name="Ando A."/>
            <person name="Song Q."/>
            <person name="De L."/>
            <person name="Hulse-Kemp A."/>
            <person name="Ding M."/>
            <person name="Ye W."/>
            <person name="Kirkbride R."/>
            <person name="Jenkins J."/>
            <person name="Plott C."/>
            <person name="Lovell J."/>
            <person name="Lin Y.-M."/>
            <person name="Vaughn R."/>
            <person name="Liu B."/>
            <person name="Li W."/>
            <person name="Simpson S."/>
            <person name="Scheffler B."/>
            <person name="Saski C."/>
            <person name="Grover C."/>
            <person name="Hu G."/>
            <person name="Conover J."/>
            <person name="Carlson J."/>
            <person name="Shu S."/>
            <person name="Boston L."/>
            <person name="Williams M."/>
            <person name="Peterson D."/>
            <person name="Mcgee K."/>
            <person name="Jones D."/>
            <person name="Wendel J."/>
            <person name="Stelly D."/>
            <person name="Grimwood J."/>
            <person name="Schmutz J."/>
        </authorList>
    </citation>
    <scope>NUCLEOTIDE SEQUENCE [LARGE SCALE GENOMIC DNA]</scope>
    <source>
        <strain evidence="2">7179.01</strain>
    </source>
</reference>
<evidence type="ECO:0000313" key="3">
    <source>
        <dbReference type="Proteomes" id="UP000322667"/>
    </source>
</evidence>
<gene>
    <name evidence="2" type="ORF">ES332_A10G181300v1</name>
</gene>
<evidence type="ECO:0000259" key="1">
    <source>
        <dbReference type="Pfam" id="PF26130"/>
    </source>
</evidence>
<dbReference type="InterPro" id="IPR058594">
    <property type="entry name" value="PB1-like_dom_pln"/>
</dbReference>
<dbReference type="AlphaFoldDB" id="A0A5D2NWP6"/>
<dbReference type="Proteomes" id="UP000322667">
    <property type="component" value="Chromosome A10"/>
</dbReference>
<proteinExistence type="predicted"/>